<organism evidence="1 2">
    <name type="scientific">Candidatus Accumulibacter vicinus</name>
    <dbReference type="NCBI Taxonomy" id="2954382"/>
    <lineage>
        <taxon>Bacteria</taxon>
        <taxon>Pseudomonadati</taxon>
        <taxon>Pseudomonadota</taxon>
        <taxon>Betaproteobacteria</taxon>
        <taxon>Candidatus Accumulibacter</taxon>
    </lineage>
</organism>
<protein>
    <submittedName>
        <fullName evidence="1">Uncharacterized protein</fullName>
    </submittedName>
</protein>
<name>A0A084XW05_9PROT</name>
<accession>A0A084XW05</accession>
<evidence type="ECO:0000313" key="1">
    <source>
        <dbReference type="EMBL" id="KFB66649.1"/>
    </source>
</evidence>
<dbReference type="Proteomes" id="UP000019812">
    <property type="component" value="Unassembled WGS sequence"/>
</dbReference>
<evidence type="ECO:0000313" key="2">
    <source>
        <dbReference type="Proteomes" id="UP000019812"/>
    </source>
</evidence>
<dbReference type="AlphaFoldDB" id="A0A084XW05"/>
<proteinExistence type="predicted"/>
<reference evidence="1 2" key="1">
    <citation type="submission" date="2014-07" db="EMBL/GenBank/DDBJ databases">
        <title>Expanding our view of genomic diversity in Candidatus Accumulibacter clades.</title>
        <authorList>
            <person name="Skennerton C.T."/>
            <person name="Barr J.J."/>
            <person name="Slater F.R."/>
            <person name="Bond P.L."/>
            <person name="Tyson G.W."/>
        </authorList>
    </citation>
    <scope>NUCLEOTIDE SEQUENCE [LARGE SCALE GENOMIC DNA]</scope>
    <source>
        <strain evidence="2">SK-01</strain>
    </source>
</reference>
<sequence length="160" mass="17119">MNRFQIAQNRARAFFQLPEARTDDAHHYPACRAVPAGHLDKRGGRHHPGIKAVSGVKVGLSNAQAGFDAGRVQQHVIALHRRVNVVQRRQHIGPSGGGDTVLGVNRHHPQVGMTLSNERIQLCNLSGGIAEDSGRNALLDGGEGLGQYSVHCADFSGNLG</sequence>
<comment type="caution">
    <text evidence="1">The sequence shown here is derived from an EMBL/GenBank/DDBJ whole genome shotgun (WGS) entry which is preliminary data.</text>
</comment>
<gene>
    <name evidence="1" type="ORF">CAPSK01_004014</name>
</gene>
<dbReference type="EMBL" id="JDSS02000039">
    <property type="protein sequence ID" value="KFB66649.1"/>
    <property type="molecule type" value="Genomic_DNA"/>
</dbReference>